<dbReference type="STRING" id="690879.TSACC_22823"/>
<reference evidence="3" key="1">
    <citation type="journal article" date="2017" name="Genome Announc.">
        <title>Draft Genome Sequence of Terrimicrobium sacchariphilum NM-5T, a Facultative Anaerobic Soil Bacterium of the Class Spartobacteria.</title>
        <authorList>
            <person name="Qiu Y.L."/>
            <person name="Tourlousse D.M."/>
            <person name="Matsuura N."/>
            <person name="Ohashi A."/>
            <person name="Sekiguchi Y."/>
        </authorList>
    </citation>
    <scope>NUCLEOTIDE SEQUENCE [LARGE SCALE GENOMIC DNA]</scope>
    <source>
        <strain evidence="3">NM-5</strain>
    </source>
</reference>
<dbReference type="InterPro" id="IPR045584">
    <property type="entry name" value="Pilin-like"/>
</dbReference>
<dbReference type="InterPro" id="IPR012902">
    <property type="entry name" value="N_methyl_site"/>
</dbReference>
<dbReference type="OrthoDB" id="200349at2"/>
<dbReference type="NCBIfam" id="TIGR02532">
    <property type="entry name" value="IV_pilin_GFxxxE"/>
    <property type="match status" value="1"/>
</dbReference>
<dbReference type="AlphaFoldDB" id="A0A146GCY2"/>
<keyword evidence="3" id="KW-1185">Reference proteome</keyword>
<dbReference type="PANTHER" id="PTHR30093">
    <property type="entry name" value="GENERAL SECRETION PATHWAY PROTEIN G"/>
    <property type="match status" value="1"/>
</dbReference>
<keyword evidence="1" id="KW-0812">Transmembrane</keyword>
<evidence type="ECO:0000256" key="1">
    <source>
        <dbReference type="SAM" id="Phobius"/>
    </source>
</evidence>
<dbReference type="SUPFAM" id="SSF54523">
    <property type="entry name" value="Pili subunits"/>
    <property type="match status" value="1"/>
</dbReference>
<evidence type="ECO:0000313" key="2">
    <source>
        <dbReference type="EMBL" id="GAT34398.1"/>
    </source>
</evidence>
<organism evidence="2 3">
    <name type="scientific">Terrimicrobium sacchariphilum</name>
    <dbReference type="NCBI Taxonomy" id="690879"/>
    <lineage>
        <taxon>Bacteria</taxon>
        <taxon>Pseudomonadati</taxon>
        <taxon>Verrucomicrobiota</taxon>
        <taxon>Terrimicrobiia</taxon>
        <taxon>Terrimicrobiales</taxon>
        <taxon>Terrimicrobiaceae</taxon>
        <taxon>Terrimicrobium</taxon>
    </lineage>
</organism>
<keyword evidence="1" id="KW-0472">Membrane</keyword>
<dbReference type="Pfam" id="PF07963">
    <property type="entry name" value="N_methyl"/>
    <property type="match status" value="1"/>
</dbReference>
<comment type="caution">
    <text evidence="2">The sequence shown here is derived from an EMBL/GenBank/DDBJ whole genome shotgun (WGS) entry which is preliminary data.</text>
</comment>
<protein>
    <submittedName>
        <fullName evidence="2">Prepilin-type N-terminal cleavage/methylation domain-containing protein</fullName>
    </submittedName>
</protein>
<sequence>MLPPNDARKERGFTLIEMLAAIAIVLFLASLLYAGVGPMLETSRRAKCAGQLRAISHAVSLYAGENNMNFPPSYGGVADPKHTWWWYNFDSPLAAYAGNTQTWMKITICDKNRSPAKVAASGVPGYPYAVNYNIMPTYNAQINFTVVKATQVSNPSRMILMMDSVKGDEWGWGFRDVAPEFKNWNRVSENHLGMANVLWCDGHVSAIRKSEVRSENCLIQ</sequence>
<gene>
    <name evidence="2" type="ORF">TSACC_22823</name>
</gene>
<accession>A0A146GCY2</accession>
<feature type="transmembrane region" description="Helical" evidence="1">
    <location>
        <begin position="12"/>
        <end position="36"/>
    </location>
</feature>
<name>A0A146GCY2_TERSA</name>
<dbReference type="Proteomes" id="UP000076023">
    <property type="component" value="Unassembled WGS sequence"/>
</dbReference>
<dbReference type="Gene3D" id="3.30.700.10">
    <property type="entry name" value="Glycoprotein, Type 4 Pilin"/>
    <property type="match status" value="1"/>
</dbReference>
<proteinExistence type="predicted"/>
<dbReference type="InParanoid" id="A0A146GCY2"/>
<dbReference type="RefSeq" id="WP_075080031.1">
    <property type="nucleotide sequence ID" value="NZ_BDCO01000002.1"/>
</dbReference>
<dbReference type="EMBL" id="BDCO01000002">
    <property type="protein sequence ID" value="GAT34398.1"/>
    <property type="molecule type" value="Genomic_DNA"/>
</dbReference>
<evidence type="ECO:0000313" key="3">
    <source>
        <dbReference type="Proteomes" id="UP000076023"/>
    </source>
</evidence>
<keyword evidence="1" id="KW-1133">Transmembrane helix</keyword>
<dbReference type="PROSITE" id="PS00409">
    <property type="entry name" value="PROKAR_NTER_METHYL"/>
    <property type="match status" value="1"/>
</dbReference>